<reference evidence="1" key="1">
    <citation type="submission" date="2022-04" db="EMBL/GenBank/DDBJ databases">
        <title>A functionally conserved STORR gene fusion in Papaver species that diverged 16.8 million years ago.</title>
        <authorList>
            <person name="Catania T."/>
        </authorList>
    </citation>
    <scope>NUCLEOTIDE SEQUENCE</scope>
    <source>
        <strain evidence="1">S-188037</strain>
    </source>
</reference>
<comment type="caution">
    <text evidence="1">The sequence shown here is derived from an EMBL/GenBank/DDBJ whole genome shotgun (WGS) entry which is preliminary data.</text>
</comment>
<dbReference type="Proteomes" id="UP001202328">
    <property type="component" value="Unassembled WGS sequence"/>
</dbReference>
<dbReference type="AlphaFoldDB" id="A0AAD4XAX4"/>
<keyword evidence="2" id="KW-1185">Reference proteome</keyword>
<sequence length="108" mass="12441">MKPTVAILNPHLRAEEPHINPLNQRLKFQQDDYLIGFQQSKLWNALQLEMVNHGKVPRFMRFVLLHILGDGMFIGFNMCKNANGPDSSDKEPPKRSCLITLEEIRDKG</sequence>
<evidence type="ECO:0000313" key="1">
    <source>
        <dbReference type="EMBL" id="KAI3879894.1"/>
    </source>
</evidence>
<dbReference type="EMBL" id="JAJJMB010012240">
    <property type="protein sequence ID" value="KAI3879894.1"/>
    <property type="molecule type" value="Genomic_DNA"/>
</dbReference>
<proteinExistence type="predicted"/>
<organism evidence="1 2">
    <name type="scientific">Papaver atlanticum</name>
    <dbReference type="NCBI Taxonomy" id="357466"/>
    <lineage>
        <taxon>Eukaryota</taxon>
        <taxon>Viridiplantae</taxon>
        <taxon>Streptophyta</taxon>
        <taxon>Embryophyta</taxon>
        <taxon>Tracheophyta</taxon>
        <taxon>Spermatophyta</taxon>
        <taxon>Magnoliopsida</taxon>
        <taxon>Ranunculales</taxon>
        <taxon>Papaveraceae</taxon>
        <taxon>Papaveroideae</taxon>
        <taxon>Papaver</taxon>
    </lineage>
</organism>
<name>A0AAD4XAX4_9MAGN</name>
<accession>A0AAD4XAX4</accession>
<protein>
    <submittedName>
        <fullName evidence="1">Uncharacterized protein</fullName>
    </submittedName>
</protein>
<evidence type="ECO:0000313" key="2">
    <source>
        <dbReference type="Proteomes" id="UP001202328"/>
    </source>
</evidence>
<gene>
    <name evidence="1" type="ORF">MKW98_018133</name>
</gene>